<proteinExistence type="predicted"/>
<feature type="domain" description="Response regulatory" evidence="9">
    <location>
        <begin position="730"/>
        <end position="846"/>
    </location>
</feature>
<dbReference type="SMART" id="SM00091">
    <property type="entry name" value="PAS"/>
    <property type="match status" value="3"/>
</dbReference>
<dbReference type="SUPFAM" id="SSF55785">
    <property type="entry name" value="PYP-like sensor domain (PAS domain)"/>
    <property type="match status" value="3"/>
</dbReference>
<dbReference type="GO" id="GO:0009927">
    <property type="term" value="F:histidine phosphotransfer kinase activity"/>
    <property type="evidence" value="ECO:0007669"/>
    <property type="project" value="TreeGrafter"/>
</dbReference>
<dbReference type="Gene3D" id="3.30.565.10">
    <property type="entry name" value="Histidine kinase-like ATPase, C-terminal domain"/>
    <property type="match status" value="1"/>
</dbReference>
<evidence type="ECO:0000256" key="1">
    <source>
        <dbReference type="ARBA" id="ARBA00000085"/>
    </source>
</evidence>
<organism evidence="11 12">
    <name type="scientific">Caballeronia sordidicola</name>
    <name type="common">Burkholderia sordidicola</name>
    <dbReference type="NCBI Taxonomy" id="196367"/>
    <lineage>
        <taxon>Bacteria</taxon>
        <taxon>Pseudomonadati</taxon>
        <taxon>Pseudomonadota</taxon>
        <taxon>Betaproteobacteria</taxon>
        <taxon>Burkholderiales</taxon>
        <taxon>Burkholderiaceae</taxon>
        <taxon>Caballeronia</taxon>
    </lineage>
</organism>
<dbReference type="Pfam" id="PF00072">
    <property type="entry name" value="Response_reg"/>
    <property type="match status" value="1"/>
</dbReference>
<dbReference type="SMART" id="SM00388">
    <property type="entry name" value="HisKA"/>
    <property type="match status" value="1"/>
</dbReference>
<dbReference type="EC" id="2.7.13.3" evidence="3"/>
<evidence type="ECO:0000313" key="12">
    <source>
        <dbReference type="Proteomes" id="UP000194546"/>
    </source>
</evidence>
<dbReference type="InterPro" id="IPR005467">
    <property type="entry name" value="His_kinase_dom"/>
</dbReference>
<dbReference type="PROSITE" id="PS50110">
    <property type="entry name" value="RESPONSE_REGULATORY"/>
    <property type="match status" value="1"/>
</dbReference>
<evidence type="ECO:0000256" key="4">
    <source>
        <dbReference type="ARBA" id="ARBA00022553"/>
    </source>
</evidence>
<name>A0A242N4M5_CABSO</name>
<dbReference type="Pfam" id="PF00989">
    <property type="entry name" value="PAS"/>
    <property type="match status" value="1"/>
</dbReference>
<protein>
    <recommendedName>
        <fullName evidence="3">histidine kinase</fullName>
        <ecNumber evidence="3">2.7.13.3</ecNumber>
    </recommendedName>
</protein>
<dbReference type="EMBL" id="NBTY01000042">
    <property type="protein sequence ID" value="OTP78513.1"/>
    <property type="molecule type" value="Genomic_DNA"/>
</dbReference>
<evidence type="ECO:0000259" key="9">
    <source>
        <dbReference type="PROSITE" id="PS50110"/>
    </source>
</evidence>
<evidence type="ECO:0000256" key="2">
    <source>
        <dbReference type="ARBA" id="ARBA00004429"/>
    </source>
</evidence>
<gene>
    <name evidence="11" type="ORF">PAMC26510_07355</name>
</gene>
<evidence type="ECO:0000256" key="7">
    <source>
        <dbReference type="PROSITE-ProRule" id="PRU00169"/>
    </source>
</evidence>
<dbReference type="SUPFAM" id="SSF52172">
    <property type="entry name" value="CheY-like"/>
    <property type="match status" value="1"/>
</dbReference>
<dbReference type="InterPro" id="IPR004358">
    <property type="entry name" value="Sig_transdc_His_kin-like_C"/>
</dbReference>
<dbReference type="AlphaFoldDB" id="A0A242N4M5"/>
<dbReference type="InterPro" id="IPR011006">
    <property type="entry name" value="CheY-like_superfamily"/>
</dbReference>
<dbReference type="GO" id="GO:0000155">
    <property type="term" value="F:phosphorelay sensor kinase activity"/>
    <property type="evidence" value="ECO:0007669"/>
    <property type="project" value="InterPro"/>
</dbReference>
<comment type="caution">
    <text evidence="11">The sequence shown here is derived from an EMBL/GenBank/DDBJ whole genome shotgun (WGS) entry which is preliminary data.</text>
</comment>
<evidence type="ECO:0000313" key="11">
    <source>
        <dbReference type="EMBL" id="OTP78513.1"/>
    </source>
</evidence>
<evidence type="ECO:0000256" key="5">
    <source>
        <dbReference type="ARBA" id="ARBA00022679"/>
    </source>
</evidence>
<dbReference type="Proteomes" id="UP000194546">
    <property type="component" value="Unassembled WGS sequence"/>
</dbReference>
<dbReference type="Gene3D" id="3.30.450.20">
    <property type="entry name" value="PAS domain"/>
    <property type="match status" value="3"/>
</dbReference>
<dbReference type="Gene3D" id="3.40.50.2300">
    <property type="match status" value="1"/>
</dbReference>
<evidence type="ECO:0000259" key="10">
    <source>
        <dbReference type="PROSITE" id="PS50112"/>
    </source>
</evidence>
<dbReference type="CDD" id="cd00130">
    <property type="entry name" value="PAS"/>
    <property type="match status" value="1"/>
</dbReference>
<feature type="domain" description="Histidine kinase" evidence="8">
    <location>
        <begin position="492"/>
        <end position="709"/>
    </location>
</feature>
<comment type="catalytic activity">
    <reaction evidence="1">
        <text>ATP + protein L-histidine = ADP + protein N-phospho-L-histidine.</text>
        <dbReference type="EC" id="2.7.13.3"/>
    </reaction>
</comment>
<keyword evidence="6" id="KW-0418">Kinase</keyword>
<dbReference type="SMART" id="SM00387">
    <property type="entry name" value="HATPase_c"/>
    <property type="match status" value="1"/>
</dbReference>
<dbReference type="InterPro" id="IPR036890">
    <property type="entry name" value="HATPase_C_sf"/>
</dbReference>
<feature type="domain" description="PAS" evidence="10">
    <location>
        <begin position="350"/>
        <end position="398"/>
    </location>
</feature>
<dbReference type="PROSITE" id="PS50109">
    <property type="entry name" value="HIS_KIN"/>
    <property type="match status" value="1"/>
</dbReference>
<comment type="subcellular location">
    <subcellularLocation>
        <location evidence="2">Cell inner membrane</location>
        <topology evidence="2">Multi-pass membrane protein</topology>
    </subcellularLocation>
</comment>
<dbReference type="GO" id="GO:0006355">
    <property type="term" value="P:regulation of DNA-templated transcription"/>
    <property type="evidence" value="ECO:0007669"/>
    <property type="project" value="InterPro"/>
</dbReference>
<evidence type="ECO:0000259" key="8">
    <source>
        <dbReference type="PROSITE" id="PS50109"/>
    </source>
</evidence>
<dbReference type="Gene3D" id="1.10.287.130">
    <property type="match status" value="1"/>
</dbReference>
<dbReference type="SMART" id="SM00448">
    <property type="entry name" value="REC"/>
    <property type="match status" value="1"/>
</dbReference>
<dbReference type="SUPFAM" id="SSF55874">
    <property type="entry name" value="ATPase domain of HSP90 chaperone/DNA topoisomerase II/histidine kinase"/>
    <property type="match status" value="1"/>
</dbReference>
<dbReference type="SUPFAM" id="SSF47384">
    <property type="entry name" value="Homodimeric domain of signal transducing histidine kinase"/>
    <property type="match status" value="1"/>
</dbReference>
<keyword evidence="11" id="KW-0489">Methyltransferase</keyword>
<dbReference type="CDD" id="cd00082">
    <property type="entry name" value="HisKA"/>
    <property type="match status" value="1"/>
</dbReference>
<feature type="modified residue" description="4-aspartylphosphate" evidence="7">
    <location>
        <position position="779"/>
    </location>
</feature>
<dbReference type="PROSITE" id="PS50112">
    <property type="entry name" value="PAS"/>
    <property type="match status" value="1"/>
</dbReference>
<dbReference type="PANTHER" id="PTHR43047:SF72">
    <property type="entry name" value="OSMOSENSING HISTIDINE PROTEIN KINASE SLN1"/>
    <property type="match status" value="1"/>
</dbReference>
<dbReference type="FunFam" id="3.30.565.10:FF:000006">
    <property type="entry name" value="Sensor histidine kinase WalK"/>
    <property type="match status" value="1"/>
</dbReference>
<dbReference type="InterPro" id="IPR003661">
    <property type="entry name" value="HisK_dim/P_dom"/>
</dbReference>
<dbReference type="GO" id="GO:0032259">
    <property type="term" value="P:methylation"/>
    <property type="evidence" value="ECO:0007669"/>
    <property type="project" value="UniProtKB-KW"/>
</dbReference>
<sequence length="857" mass="94488">MAGRYITSTFTASAEYVHPLLSISLEHQLRLTCSVLALSALGSPSLLSTHTNSVAVAFFATCIFVCFIELRVDETCAAIYYGIRMNIDRQPPVAYDFGRRGDSDLIPFDSVITVDVTGRVLWMNSQAERLTEWSIADARGKTLQHVFSTENDYVGLFEISRKISPECNSRSIDGAVSTKNGLSKYVIGSAIDLNPPQGVATGLLVFAEEIRSRDHNSMFAEKHSAAQSVIDSLPFPLLVLNTDLSINAANPDFYHTFGVTPAETLGVKLDALGSGQWAKIDVDGVLDGLIQGQPGSRRCLVEDFFPSLGKRTMQVSATVLSLFGQTEDLILVTIEDVSERQTAERALRDSELRYRRLFETAKDGILILDAQTLVIVDANRYIADLLGYSHGALVGKELWEIGFFADKEASQATYTHLQQYGYVRYDSLPLKTMAGKPAEVEFISNVYSVAGQPIAQCNIRDISDRVRMQDVLKQQAAALTELHHKKDEFLAMLSHELRNPLAPITNAVRLLRHHEIKDATMDRACVIIERQLVQLTRLVDDLVEVSRITTGRVRLRLERVTIQEILSRALETTQPLIEQRHHRVSVSLGENLIWINGDASRLEQAMVNLLANAAKYTDEGGTIALSVELEETNCVVRVRDSGVGIAPELLPHIYELFTQAERSLARSRGGLGIGLALVKRIVEMHDGIIDVHSVLNEGTEFVIRLPIAASSATQTLPVTESSIESTTALRILVVDDNVDTAESMAMLVGMLGHVVRMEHDGNSALRAASEFRPDVVLLDIGLPGLNGYEVASRIREQPSLDHTVLVAITGYGHETDRQLGLKAGIDHYLVKPVDFDRVRRILGTVADRAVTPTHLEP</sequence>
<reference evidence="11 12" key="1">
    <citation type="submission" date="2017-03" db="EMBL/GenBank/DDBJ databases">
        <title>Genome analysis of strain PAMC 26510.</title>
        <authorList>
            <person name="Oh H.-M."/>
            <person name="Yang J.-A."/>
        </authorList>
    </citation>
    <scope>NUCLEOTIDE SEQUENCE [LARGE SCALE GENOMIC DNA]</scope>
    <source>
        <strain evidence="11 12">PAMC 26510</strain>
    </source>
</reference>
<dbReference type="InterPro" id="IPR035965">
    <property type="entry name" value="PAS-like_dom_sf"/>
</dbReference>
<dbReference type="NCBIfam" id="TIGR00229">
    <property type="entry name" value="sensory_box"/>
    <property type="match status" value="1"/>
</dbReference>
<dbReference type="InterPro" id="IPR003594">
    <property type="entry name" value="HATPase_dom"/>
</dbReference>
<dbReference type="Pfam" id="PF13188">
    <property type="entry name" value="PAS_8"/>
    <property type="match status" value="1"/>
</dbReference>
<dbReference type="InterPro" id="IPR036097">
    <property type="entry name" value="HisK_dim/P_sf"/>
</dbReference>
<evidence type="ECO:0000256" key="6">
    <source>
        <dbReference type="ARBA" id="ARBA00022777"/>
    </source>
</evidence>
<dbReference type="CDD" id="cd17580">
    <property type="entry name" value="REC_2_DhkD-like"/>
    <property type="match status" value="1"/>
</dbReference>
<dbReference type="InterPro" id="IPR001789">
    <property type="entry name" value="Sig_transdc_resp-reg_receiver"/>
</dbReference>
<keyword evidence="5 11" id="KW-0808">Transferase</keyword>
<keyword evidence="4 7" id="KW-0597">Phosphoprotein</keyword>
<dbReference type="InterPro" id="IPR013767">
    <property type="entry name" value="PAS_fold"/>
</dbReference>
<dbReference type="Pfam" id="PF02518">
    <property type="entry name" value="HATPase_c"/>
    <property type="match status" value="1"/>
</dbReference>
<accession>A0A242N4M5</accession>
<dbReference type="GO" id="GO:0008168">
    <property type="term" value="F:methyltransferase activity"/>
    <property type="evidence" value="ECO:0007669"/>
    <property type="project" value="UniProtKB-KW"/>
</dbReference>
<dbReference type="PRINTS" id="PR00344">
    <property type="entry name" value="BCTRLSENSOR"/>
</dbReference>
<dbReference type="InterPro" id="IPR000014">
    <property type="entry name" value="PAS"/>
</dbReference>
<dbReference type="PANTHER" id="PTHR43047">
    <property type="entry name" value="TWO-COMPONENT HISTIDINE PROTEIN KINASE"/>
    <property type="match status" value="1"/>
</dbReference>
<dbReference type="Pfam" id="PF00512">
    <property type="entry name" value="HisKA"/>
    <property type="match status" value="1"/>
</dbReference>
<evidence type="ECO:0000256" key="3">
    <source>
        <dbReference type="ARBA" id="ARBA00012438"/>
    </source>
</evidence>
<dbReference type="GO" id="GO:0005886">
    <property type="term" value="C:plasma membrane"/>
    <property type="evidence" value="ECO:0007669"/>
    <property type="project" value="UniProtKB-SubCell"/>
</dbReference>